<evidence type="ECO:0000313" key="2">
    <source>
        <dbReference type="EMBL" id="MRX67462.1"/>
    </source>
</evidence>
<evidence type="ECO:0000313" key="4">
    <source>
        <dbReference type="Proteomes" id="UP000317289"/>
    </source>
</evidence>
<gene>
    <name evidence="2" type="ORF">GJU42_05735</name>
    <name evidence="3" type="ORF">SAMN06265349_1011150</name>
</gene>
<reference evidence="3 4" key="1">
    <citation type="submission" date="2017-05" db="EMBL/GenBank/DDBJ databases">
        <authorList>
            <person name="Varghese N."/>
            <person name="Submissions S."/>
        </authorList>
    </citation>
    <scope>NUCLEOTIDE SEQUENCE [LARGE SCALE GENOMIC DNA]</scope>
    <source>
        <strain evidence="3 4">DSM 19382</strain>
    </source>
</reference>
<reference evidence="2 5" key="2">
    <citation type="submission" date="2019-11" db="EMBL/GenBank/DDBJ databases">
        <title>Flavobacterium resistens genome.</title>
        <authorList>
            <person name="Wilson V.M."/>
            <person name="Newman J.D."/>
        </authorList>
    </citation>
    <scope>NUCLEOTIDE SEQUENCE [LARGE SCALE GENOMIC DNA]</scope>
    <source>
        <strain evidence="2 5">DSM 19382</strain>
    </source>
</reference>
<feature type="signal peptide" evidence="1">
    <location>
        <begin position="1"/>
        <end position="26"/>
    </location>
</feature>
<evidence type="ECO:0000313" key="3">
    <source>
        <dbReference type="EMBL" id="SMO47643.1"/>
    </source>
</evidence>
<evidence type="ECO:0000313" key="5">
    <source>
        <dbReference type="Proteomes" id="UP000468990"/>
    </source>
</evidence>
<evidence type="ECO:0000256" key="1">
    <source>
        <dbReference type="SAM" id="SignalP"/>
    </source>
</evidence>
<dbReference type="RefSeq" id="WP_142449732.1">
    <property type="nucleotide sequence ID" value="NZ_FXTA01000001.1"/>
</dbReference>
<dbReference type="EMBL" id="FXTA01000001">
    <property type="protein sequence ID" value="SMO47643.1"/>
    <property type="molecule type" value="Genomic_DNA"/>
</dbReference>
<accession>A0A521BKJ4</accession>
<feature type="chain" id="PRO_5043205609" evidence="1">
    <location>
        <begin position="27"/>
        <end position="185"/>
    </location>
</feature>
<dbReference type="Proteomes" id="UP000468990">
    <property type="component" value="Unassembled WGS sequence"/>
</dbReference>
<dbReference type="PROSITE" id="PS51257">
    <property type="entry name" value="PROKAR_LIPOPROTEIN"/>
    <property type="match status" value="1"/>
</dbReference>
<keyword evidence="5" id="KW-1185">Reference proteome</keyword>
<name>A0A521BKJ4_9FLAO</name>
<sequence length="185" mass="21050">MKLNCINSILKIFVVAILFLSCSSDLDFDQVNDLKLEPIFIANLAYFDIPANELVADGGTQIVYDSRNFDIFKKQFLRDYLKKVEFDVEIENTIERGFVINMLLLNSKNEILTTISFVVPAYKGSPNVIKYPTEVFENQRLELLKQTQNIGFVALMTSGVPLDENSLGNLKLRSSTTTYFEIEAK</sequence>
<dbReference type="OrthoDB" id="1448832at2"/>
<dbReference type="Proteomes" id="UP000317289">
    <property type="component" value="Unassembled WGS sequence"/>
</dbReference>
<protein>
    <submittedName>
        <fullName evidence="3">Uncharacterized protein</fullName>
    </submittedName>
</protein>
<organism evidence="3 4">
    <name type="scientific">Flavobacterium resistens</name>
    <dbReference type="NCBI Taxonomy" id="443612"/>
    <lineage>
        <taxon>Bacteria</taxon>
        <taxon>Pseudomonadati</taxon>
        <taxon>Bacteroidota</taxon>
        <taxon>Flavobacteriia</taxon>
        <taxon>Flavobacteriales</taxon>
        <taxon>Flavobacteriaceae</taxon>
        <taxon>Flavobacterium</taxon>
    </lineage>
</organism>
<dbReference type="EMBL" id="WKKG01000002">
    <property type="protein sequence ID" value="MRX67462.1"/>
    <property type="molecule type" value="Genomic_DNA"/>
</dbReference>
<keyword evidence="1" id="KW-0732">Signal</keyword>
<proteinExistence type="predicted"/>
<dbReference type="AlphaFoldDB" id="A0A521BKJ4"/>